<dbReference type="EC" id="3.1.21.3" evidence="10"/>
<evidence type="ECO:0000256" key="2">
    <source>
        <dbReference type="ARBA" id="ARBA00008598"/>
    </source>
</evidence>
<dbReference type="Pfam" id="PF04313">
    <property type="entry name" value="HSDR_N"/>
    <property type="match status" value="1"/>
</dbReference>
<sequence>MPPNLGTERSTVQDPMIGYAVEIGWGYLSPDEALTLRRGESGTLLYPTLRDKLIALNPGVVTIDNVDQVIASIESVRNTIEGNAEMLAWLRGERSVYVQNEKRQRNVILIDFEHPAHNVFHVTEEWQYTNGQHTNRADVMFVINGIPLALVETKGARRPAGIDEAIVRLRRYHRETPELMTAPQLFNVTHLIDFYYGVTWNLDRKDIFNWKDEERGDFERKVKRFFSRERFLKLMGEWIIFYTRDDELRKIVLRQHQTRVVEKVVDRVLDPEKTRGLVWHTQGSGKTFTMIKAAEQILRHPAFEKPTVIMLVDRNELEGQLAGWIVSVFGDGKAELARSKAHLRELLRADYRGLIVSMIHKFDRADADLCTRNNVFILVDEAHRSMSGDLGNYLVAALPNATMIGFTGTPIDKIAYGKGTFKVFGKDDPQGYLDKYSISESIEDGTTLELHYTLAPNDIRVPREQLEREFLDLVEAEGVSDIEELNRILNKAVRLKAFLKASDRVEQVAQYVARHFRENVEPLGYKAFLVGVDREACALYKRALDRYLPPDYSTVVYSSALDDDDILAQYRLSKDDEKAIRKTFLKRDSLPKILIVTEKLLTGFDAPILYCMYLDKPMRDHTLLQAIARVNRPYQDEGGVKKPGGFVLDFVGIFEKLEKALAFDSDTVASVIQNLDVLKERFAALIAVEAQPYLAFCEDPIDDKAVELAIDAFADRERRERFYTFFREIEALYEIISPDPFLRPQLDSYKKLSVLYQIVRNAFRQGPVLYEEIAKKTESLVREWARAYTLPTSMPLVKIDEKTLEALRKADGSGPAKVINLGRSLIQGVNEKGEQQPYLVPIGERAEAVLESYDDRQISTQEALKQLERLLAEYAQATREREQTGFDLNTFTIYWVLKQAGASEPERVAPLIDAAVGRFPNYRYNTAHLRHLKAELYKVLLPVVGRDRMVELAEQILRLQRRS</sequence>
<dbReference type="CDD" id="cd18800">
    <property type="entry name" value="SF2_C_EcoR124I-like"/>
    <property type="match status" value="1"/>
</dbReference>
<comment type="function">
    <text evidence="10">Subunit R is required for both nuclease and ATPase activities, but not for modification.</text>
</comment>
<comment type="similarity">
    <text evidence="2 10">Belongs to the HsdR family.</text>
</comment>
<evidence type="ECO:0000256" key="8">
    <source>
        <dbReference type="ARBA" id="ARBA00022840"/>
    </source>
</evidence>
<dbReference type="STRING" id="671143.DAMO_2320"/>
<dbReference type="PANTHER" id="PTHR30195:SF15">
    <property type="entry name" value="TYPE I RESTRICTION ENZYME HINDI ENDONUCLEASE SUBUNIT"/>
    <property type="match status" value="1"/>
</dbReference>
<feature type="domain" description="Helicase ATP-binding" evidence="12">
    <location>
        <begin position="267"/>
        <end position="428"/>
    </location>
</feature>
<dbReference type="HOGENOM" id="CLU_005762_0_0_0"/>
<dbReference type="InterPro" id="IPR014001">
    <property type="entry name" value="Helicase_ATP-bd"/>
</dbReference>
<organism evidence="13 14">
    <name type="scientific">Methylomirabilis oxygeniifera</name>
    <dbReference type="NCBI Taxonomy" id="671143"/>
    <lineage>
        <taxon>Bacteria</taxon>
        <taxon>Candidatus Methylomirabilota</taxon>
        <taxon>Candidatus Methylomirabilia</taxon>
        <taxon>Candidatus Methylomirabilales</taxon>
        <taxon>Candidatus Methylomirabilaceae</taxon>
        <taxon>Candidatus Methylomirabilis</taxon>
    </lineage>
</organism>
<evidence type="ECO:0000256" key="1">
    <source>
        <dbReference type="ARBA" id="ARBA00000851"/>
    </source>
</evidence>
<evidence type="ECO:0000256" key="11">
    <source>
        <dbReference type="SAM" id="Coils"/>
    </source>
</evidence>
<evidence type="ECO:0000256" key="10">
    <source>
        <dbReference type="RuleBase" id="RU364115"/>
    </source>
</evidence>
<proteinExistence type="inferred from homology"/>
<keyword evidence="11" id="KW-0175">Coiled coil</keyword>
<evidence type="ECO:0000313" key="13">
    <source>
        <dbReference type="EMBL" id="CBE69370.1"/>
    </source>
</evidence>
<dbReference type="Pfam" id="PF22679">
    <property type="entry name" value="T1R_D3-like"/>
    <property type="match status" value="1"/>
</dbReference>
<keyword evidence="3" id="KW-0540">Nuclease</keyword>
<dbReference type="GO" id="GO:0003677">
    <property type="term" value="F:DNA binding"/>
    <property type="evidence" value="ECO:0007669"/>
    <property type="project" value="UniProtKB-KW"/>
</dbReference>
<dbReference type="AlphaFoldDB" id="D5MIL3"/>
<evidence type="ECO:0000256" key="5">
    <source>
        <dbReference type="ARBA" id="ARBA00022747"/>
    </source>
</evidence>
<gene>
    <name evidence="13" type="ORF">DAMO_2320</name>
</gene>
<name>D5MIL3_METO1</name>
<evidence type="ECO:0000256" key="3">
    <source>
        <dbReference type="ARBA" id="ARBA00022722"/>
    </source>
</evidence>
<keyword evidence="7 10" id="KW-0378">Hydrolase</keyword>
<dbReference type="GO" id="GO:0009035">
    <property type="term" value="F:type I site-specific deoxyribonuclease activity"/>
    <property type="evidence" value="ECO:0007669"/>
    <property type="project" value="UniProtKB-EC"/>
</dbReference>
<dbReference type="InterPro" id="IPR055180">
    <property type="entry name" value="HsdR_RecA-like_helicase_dom_2"/>
</dbReference>
<feature type="coiled-coil region" evidence="11">
    <location>
        <begin position="850"/>
        <end position="884"/>
    </location>
</feature>
<evidence type="ECO:0000256" key="4">
    <source>
        <dbReference type="ARBA" id="ARBA00022741"/>
    </source>
</evidence>
<dbReference type="Proteomes" id="UP000006898">
    <property type="component" value="Chromosome"/>
</dbReference>
<dbReference type="KEGG" id="mox:DAMO_2320"/>
<dbReference type="SMART" id="SM00487">
    <property type="entry name" value="DEXDc"/>
    <property type="match status" value="1"/>
</dbReference>
<dbReference type="InterPro" id="IPR027417">
    <property type="entry name" value="P-loop_NTPase"/>
</dbReference>
<comment type="catalytic activity">
    <reaction evidence="1 10">
        <text>Endonucleolytic cleavage of DNA to give random double-stranded fragments with terminal 5'-phosphates, ATP is simultaneously hydrolyzed.</text>
        <dbReference type="EC" id="3.1.21.3"/>
    </reaction>
</comment>
<accession>D5MIL3</accession>
<evidence type="ECO:0000313" key="14">
    <source>
        <dbReference type="Proteomes" id="UP000006898"/>
    </source>
</evidence>
<comment type="subunit">
    <text evidence="10">The type I restriction/modification system is composed of three polypeptides R, M and S.</text>
</comment>
<dbReference type="InterPro" id="IPR051268">
    <property type="entry name" value="Type-I_R_enzyme_R_subunit"/>
</dbReference>
<dbReference type="Pfam" id="PF18766">
    <property type="entry name" value="SWI2_SNF2"/>
    <property type="match status" value="1"/>
</dbReference>
<dbReference type="PROSITE" id="PS51192">
    <property type="entry name" value="HELICASE_ATP_BIND_1"/>
    <property type="match status" value="1"/>
</dbReference>
<dbReference type="SUPFAM" id="SSF52540">
    <property type="entry name" value="P-loop containing nucleoside triphosphate hydrolases"/>
    <property type="match status" value="1"/>
</dbReference>
<dbReference type="Gene3D" id="3.90.1570.50">
    <property type="match status" value="1"/>
</dbReference>
<dbReference type="InterPro" id="IPR040980">
    <property type="entry name" value="SWI2_SNF2"/>
</dbReference>
<evidence type="ECO:0000256" key="7">
    <source>
        <dbReference type="ARBA" id="ARBA00022801"/>
    </source>
</evidence>
<dbReference type="InterPro" id="IPR007409">
    <property type="entry name" value="Restrct_endonuc_type1_HsdR_N"/>
</dbReference>
<protein>
    <recommendedName>
        <fullName evidence="10">Type I restriction enzyme endonuclease subunit</fullName>
        <shortName evidence="10">R protein</shortName>
        <ecNumber evidence="10">3.1.21.3</ecNumber>
    </recommendedName>
</protein>
<dbReference type="REBASE" id="22914">
    <property type="entry name" value="MoxORF2330P"/>
</dbReference>
<dbReference type="CDD" id="cd22332">
    <property type="entry name" value="HsdR_N"/>
    <property type="match status" value="1"/>
</dbReference>
<dbReference type="eggNOG" id="COG0610">
    <property type="taxonomic scope" value="Bacteria"/>
</dbReference>
<dbReference type="CDD" id="cd18030">
    <property type="entry name" value="DEXHc_RE_I_HsdR"/>
    <property type="match status" value="1"/>
</dbReference>
<dbReference type="Gene3D" id="3.40.50.300">
    <property type="entry name" value="P-loop containing nucleotide triphosphate hydrolases"/>
    <property type="match status" value="3"/>
</dbReference>
<dbReference type="NCBIfam" id="TIGR00348">
    <property type="entry name" value="hsdR"/>
    <property type="match status" value="1"/>
</dbReference>
<evidence type="ECO:0000259" key="12">
    <source>
        <dbReference type="PROSITE" id="PS51192"/>
    </source>
</evidence>
<keyword evidence="4 10" id="KW-0547">Nucleotide-binding</keyword>
<keyword evidence="8 10" id="KW-0067">ATP-binding</keyword>
<evidence type="ECO:0000256" key="9">
    <source>
        <dbReference type="ARBA" id="ARBA00023125"/>
    </source>
</evidence>
<dbReference type="PANTHER" id="PTHR30195">
    <property type="entry name" value="TYPE I SITE-SPECIFIC DEOXYRIBONUCLEASE PROTEIN SUBUNIT M AND R"/>
    <property type="match status" value="1"/>
</dbReference>
<dbReference type="PATRIC" id="fig|671143.5.peg.2046"/>
<keyword evidence="9 10" id="KW-0238">DNA-binding</keyword>
<evidence type="ECO:0000256" key="6">
    <source>
        <dbReference type="ARBA" id="ARBA00022759"/>
    </source>
</evidence>
<dbReference type="InterPro" id="IPR004473">
    <property type="entry name" value="Restrct_endonuc_typeI_HsdR"/>
</dbReference>
<dbReference type="GO" id="GO:0005524">
    <property type="term" value="F:ATP binding"/>
    <property type="evidence" value="ECO:0007669"/>
    <property type="project" value="UniProtKB-KW"/>
</dbReference>
<dbReference type="GO" id="GO:0009307">
    <property type="term" value="P:DNA restriction-modification system"/>
    <property type="evidence" value="ECO:0007669"/>
    <property type="project" value="UniProtKB-KW"/>
</dbReference>
<dbReference type="EMBL" id="FP565575">
    <property type="protein sequence ID" value="CBE69370.1"/>
    <property type="molecule type" value="Genomic_DNA"/>
</dbReference>
<keyword evidence="6" id="KW-0255">Endonuclease</keyword>
<keyword evidence="5 10" id="KW-0680">Restriction system</keyword>
<reference evidence="13 14" key="1">
    <citation type="journal article" date="2010" name="Nature">
        <title>Nitrite-driven anaerobic methane oxidation by oxygenic bacteria.</title>
        <authorList>
            <person name="Ettwig K.F."/>
            <person name="Butler M.K."/>
            <person name="Le Paslier D."/>
            <person name="Pelletier E."/>
            <person name="Mangenot S."/>
            <person name="Kuypers M.M.M."/>
            <person name="Schreiber F."/>
            <person name="Dutilh B.E."/>
            <person name="Zedelius J."/>
            <person name="de Beer D."/>
            <person name="Gloerich J."/>
            <person name="Wessels H.J.C.T."/>
            <person name="van Allen T."/>
            <person name="Luesken F."/>
            <person name="Wu M."/>
            <person name="van de Pas-Schoonen K.T."/>
            <person name="Op den Camp H.J.M."/>
            <person name="Janssen-Megens E.M."/>
            <person name="Francoijs K-J."/>
            <person name="Stunnenberg H."/>
            <person name="Weissenbach J."/>
            <person name="Jetten M.S.M."/>
            <person name="Strous M."/>
        </authorList>
    </citation>
    <scope>NUCLEOTIDE SEQUENCE [LARGE SCALE GENOMIC DNA]</scope>
</reference>